<dbReference type="EMBL" id="PRDK01000001">
    <property type="protein sequence ID" value="MBE8712513.1"/>
    <property type="molecule type" value="Genomic_DNA"/>
</dbReference>
<evidence type="ECO:0000313" key="3">
    <source>
        <dbReference type="Proteomes" id="UP000616201"/>
    </source>
</evidence>
<gene>
    <name evidence="2" type="ORF">C4F49_02310</name>
</gene>
<sequence>MEQATFFLFWFNSNVWGTVSDWIMIIVTSITAVLLLKSFSAQKTSNEISYKNYRKTIRPYFSVTIESEEFGVGNFKKFLTLKVNDNNAFDLQVVEFKTDYIVTLDFIPSFMSTNQEYSVEINEKGLTTINQEPEKIAMISFKDTEGNNYMQEIFVYNIGDFYISGVEDLLVSTKSSLTT</sequence>
<dbReference type="Proteomes" id="UP000616201">
    <property type="component" value="Unassembled WGS sequence"/>
</dbReference>
<evidence type="ECO:0000256" key="1">
    <source>
        <dbReference type="SAM" id="Phobius"/>
    </source>
</evidence>
<dbReference type="AlphaFoldDB" id="A0A928YQM4"/>
<protein>
    <submittedName>
        <fullName evidence="2">Uncharacterized protein</fullName>
    </submittedName>
</protein>
<keyword evidence="1" id="KW-1133">Transmembrane helix</keyword>
<name>A0A928YQM4_9SPHI</name>
<dbReference type="RefSeq" id="WP_196934844.1">
    <property type="nucleotide sequence ID" value="NZ_MU158698.1"/>
</dbReference>
<feature type="transmembrane region" description="Helical" evidence="1">
    <location>
        <begin position="15"/>
        <end position="36"/>
    </location>
</feature>
<keyword evidence="1" id="KW-0472">Membrane</keyword>
<keyword evidence="1" id="KW-0812">Transmembrane</keyword>
<comment type="caution">
    <text evidence="2">The sequence shown here is derived from an EMBL/GenBank/DDBJ whole genome shotgun (WGS) entry which is preliminary data.</text>
</comment>
<proteinExistence type="predicted"/>
<evidence type="ECO:0000313" key="2">
    <source>
        <dbReference type="EMBL" id="MBE8712513.1"/>
    </source>
</evidence>
<keyword evidence="3" id="KW-1185">Reference proteome</keyword>
<reference evidence="2" key="1">
    <citation type="submission" date="2018-02" db="EMBL/GenBank/DDBJ databases">
        <authorList>
            <person name="Vasarhelyi B.M."/>
            <person name="Deshmukh S."/>
            <person name="Balint B."/>
            <person name="Kukolya J."/>
        </authorList>
    </citation>
    <scope>NUCLEOTIDE SEQUENCE</scope>
    <source>
        <strain evidence="2">KB22</strain>
    </source>
</reference>
<organism evidence="2 3">
    <name type="scientific">Sphingobacterium hungaricum</name>
    <dbReference type="NCBI Taxonomy" id="2082723"/>
    <lineage>
        <taxon>Bacteria</taxon>
        <taxon>Pseudomonadati</taxon>
        <taxon>Bacteroidota</taxon>
        <taxon>Sphingobacteriia</taxon>
        <taxon>Sphingobacteriales</taxon>
        <taxon>Sphingobacteriaceae</taxon>
        <taxon>Sphingobacterium</taxon>
    </lineage>
</organism>
<accession>A0A928YQM4</accession>